<feature type="domain" description="AB hydrolase-1" evidence="1">
    <location>
        <begin position="36"/>
        <end position="273"/>
    </location>
</feature>
<proteinExistence type="predicted"/>
<dbReference type="SUPFAM" id="SSF53474">
    <property type="entry name" value="alpha/beta-Hydrolases"/>
    <property type="match status" value="1"/>
</dbReference>
<dbReference type="InterPro" id="IPR029058">
    <property type="entry name" value="AB_hydrolase_fold"/>
</dbReference>
<reference evidence="2" key="1">
    <citation type="journal article" date="2014" name="Int. J. Syst. Evol. Microbiol.">
        <title>Complete genome sequence of Corynebacterium casei LMG S-19264T (=DSM 44701T), isolated from a smear-ripened cheese.</title>
        <authorList>
            <consortium name="US DOE Joint Genome Institute (JGI-PGF)"/>
            <person name="Walter F."/>
            <person name="Albersmeier A."/>
            <person name="Kalinowski J."/>
            <person name="Ruckert C."/>
        </authorList>
    </citation>
    <scope>NUCLEOTIDE SEQUENCE</scope>
    <source>
        <strain evidence="2">CGMCC 1.10749</strain>
    </source>
</reference>
<dbReference type="PRINTS" id="PR00111">
    <property type="entry name" value="ABHYDROLASE"/>
</dbReference>
<gene>
    <name evidence="2" type="ORF">GCM10011314_19120</name>
</gene>
<name>A0A8H9KU87_9MICO</name>
<evidence type="ECO:0000313" key="2">
    <source>
        <dbReference type="EMBL" id="GGB79683.1"/>
    </source>
</evidence>
<reference evidence="2" key="2">
    <citation type="submission" date="2020-09" db="EMBL/GenBank/DDBJ databases">
        <authorList>
            <person name="Sun Q."/>
            <person name="Zhou Y."/>
        </authorList>
    </citation>
    <scope>NUCLEOTIDE SEQUENCE</scope>
    <source>
        <strain evidence="2">CGMCC 1.10749</strain>
    </source>
</reference>
<dbReference type="InterPro" id="IPR000073">
    <property type="entry name" value="AB_hydrolase_1"/>
</dbReference>
<sequence length="289" mass="30848">MSARTTERTLSVLAPHGATLAATEYLPAGDPDEGAPTVVLAHGWTLARASWEPVVRELLSHRAVRVVTYDQRGHGRSTWGSVRSQSIRALADDLAAVVQAVAPTGPLVLGGHSMGGMTVLAYAGRHPSVVRDRVRGVALVSTTATVEGRPEVRGEALAMAVAARVPLLRMGMFVPRSVLRNLNFGENPDRTHVRSTVRTIASTSLATTGRYFASIRDHDETEALAVLDGVPTHVLVGTKDRLTPVRWARSLHDGIPGSRLTVLPGKGHMLTHEATDTVADALIDLVDAR</sequence>
<dbReference type="InterPro" id="IPR050471">
    <property type="entry name" value="AB_hydrolase"/>
</dbReference>
<dbReference type="PANTHER" id="PTHR43433">
    <property type="entry name" value="HYDROLASE, ALPHA/BETA FOLD FAMILY PROTEIN"/>
    <property type="match status" value="1"/>
</dbReference>
<dbReference type="AlphaFoldDB" id="A0A8H9KU87"/>
<comment type="caution">
    <text evidence="2">The sequence shown here is derived from an EMBL/GenBank/DDBJ whole genome shotgun (WGS) entry which is preliminary data.</text>
</comment>
<dbReference type="Proteomes" id="UP000628079">
    <property type="component" value="Unassembled WGS sequence"/>
</dbReference>
<dbReference type="GO" id="GO:0016787">
    <property type="term" value="F:hydrolase activity"/>
    <property type="evidence" value="ECO:0007669"/>
    <property type="project" value="UniProtKB-KW"/>
</dbReference>
<evidence type="ECO:0000259" key="1">
    <source>
        <dbReference type="Pfam" id="PF00561"/>
    </source>
</evidence>
<dbReference type="Gene3D" id="3.40.50.1820">
    <property type="entry name" value="alpha/beta hydrolase"/>
    <property type="match status" value="1"/>
</dbReference>
<accession>A0A8H9KU87</accession>
<keyword evidence="2" id="KW-0378">Hydrolase</keyword>
<dbReference type="RefSeq" id="WP_035945529.1">
    <property type="nucleotide sequence ID" value="NZ_BMEA01000002.1"/>
</dbReference>
<dbReference type="EMBL" id="BMEA01000002">
    <property type="protein sequence ID" value="GGB79683.1"/>
    <property type="molecule type" value="Genomic_DNA"/>
</dbReference>
<organism evidence="2 3">
    <name type="scientific">Knoellia flava</name>
    <dbReference type="NCBI Taxonomy" id="913969"/>
    <lineage>
        <taxon>Bacteria</taxon>
        <taxon>Bacillati</taxon>
        <taxon>Actinomycetota</taxon>
        <taxon>Actinomycetes</taxon>
        <taxon>Micrococcales</taxon>
        <taxon>Intrasporangiaceae</taxon>
        <taxon>Knoellia</taxon>
    </lineage>
</organism>
<protein>
    <submittedName>
        <fullName evidence="2">Alpha/beta hydrolase</fullName>
    </submittedName>
</protein>
<evidence type="ECO:0000313" key="3">
    <source>
        <dbReference type="Proteomes" id="UP000628079"/>
    </source>
</evidence>
<dbReference type="Pfam" id="PF00561">
    <property type="entry name" value="Abhydrolase_1"/>
    <property type="match status" value="1"/>
</dbReference>
<dbReference type="PANTHER" id="PTHR43433:SF1">
    <property type="entry name" value="BLL5160 PROTEIN"/>
    <property type="match status" value="1"/>
</dbReference>